<evidence type="ECO:0000313" key="3">
    <source>
        <dbReference type="Proteomes" id="UP000192276"/>
    </source>
</evidence>
<name>A0A1V9FGJ8_9BACT</name>
<dbReference type="SMART" id="SM00089">
    <property type="entry name" value="PKD"/>
    <property type="match status" value="1"/>
</dbReference>
<sequence length="149" mass="16034">MLFIIDPAGGGAGKEILQYECATGKLQRFQDVKVRWYKNQVMVHPVPHAAFQAPVFCLPGGTGRFLNTSTFNNNAALASQWIFGDGNTAAETSPVHRYNNVGPYSVTLTVTSPDGCVDDSSLVINSIYSQASLQYAASPENCLGDSRSL</sequence>
<dbReference type="PROSITE" id="PS50093">
    <property type="entry name" value="PKD"/>
    <property type="match status" value="1"/>
</dbReference>
<dbReference type="Proteomes" id="UP000192276">
    <property type="component" value="Unassembled WGS sequence"/>
</dbReference>
<dbReference type="SUPFAM" id="SSF49299">
    <property type="entry name" value="PKD domain"/>
    <property type="match status" value="1"/>
</dbReference>
<feature type="domain" description="PKD" evidence="1">
    <location>
        <begin position="80"/>
        <end position="115"/>
    </location>
</feature>
<dbReference type="InterPro" id="IPR013783">
    <property type="entry name" value="Ig-like_fold"/>
</dbReference>
<dbReference type="InterPro" id="IPR022409">
    <property type="entry name" value="PKD/Chitinase_dom"/>
</dbReference>
<dbReference type="InterPro" id="IPR000601">
    <property type="entry name" value="PKD_dom"/>
</dbReference>
<dbReference type="Pfam" id="PF18911">
    <property type="entry name" value="PKD_4"/>
    <property type="match status" value="1"/>
</dbReference>
<keyword evidence="3" id="KW-1185">Reference proteome</keyword>
<dbReference type="Gene3D" id="2.60.40.10">
    <property type="entry name" value="Immunoglobulins"/>
    <property type="match status" value="1"/>
</dbReference>
<proteinExistence type="predicted"/>
<comment type="caution">
    <text evidence="2">The sequence shown here is derived from an EMBL/GenBank/DDBJ whole genome shotgun (WGS) entry which is preliminary data.</text>
</comment>
<dbReference type="CDD" id="cd00146">
    <property type="entry name" value="PKD"/>
    <property type="match status" value="1"/>
</dbReference>
<evidence type="ECO:0000313" key="2">
    <source>
        <dbReference type="EMBL" id="OQP57474.1"/>
    </source>
</evidence>
<evidence type="ECO:0000259" key="1">
    <source>
        <dbReference type="PROSITE" id="PS50093"/>
    </source>
</evidence>
<organism evidence="2 3">
    <name type="scientific">Niastella populi</name>
    <dbReference type="NCBI Taxonomy" id="550983"/>
    <lineage>
        <taxon>Bacteria</taxon>
        <taxon>Pseudomonadati</taxon>
        <taxon>Bacteroidota</taxon>
        <taxon>Chitinophagia</taxon>
        <taxon>Chitinophagales</taxon>
        <taxon>Chitinophagaceae</taxon>
        <taxon>Niastella</taxon>
    </lineage>
</organism>
<gene>
    <name evidence="2" type="ORF">A4R26_24185</name>
</gene>
<accession>A0A1V9FGJ8</accession>
<dbReference type="EMBL" id="LWBP01000192">
    <property type="protein sequence ID" value="OQP57474.1"/>
    <property type="molecule type" value="Genomic_DNA"/>
</dbReference>
<dbReference type="InterPro" id="IPR035986">
    <property type="entry name" value="PKD_dom_sf"/>
</dbReference>
<reference evidence="3" key="1">
    <citation type="submission" date="2016-04" db="EMBL/GenBank/DDBJ databases">
        <authorList>
            <person name="Chen L."/>
            <person name="Zhuang W."/>
            <person name="Wang G."/>
        </authorList>
    </citation>
    <scope>NUCLEOTIDE SEQUENCE [LARGE SCALE GENOMIC DNA]</scope>
    <source>
        <strain evidence="3">208</strain>
    </source>
</reference>
<dbReference type="AlphaFoldDB" id="A0A1V9FGJ8"/>
<protein>
    <recommendedName>
        <fullName evidence="1">PKD domain-containing protein</fullName>
    </recommendedName>
</protein>
<dbReference type="STRING" id="550983.A4R26_24185"/>